<comment type="caution">
    <text evidence="4">Lacks conserved residue(s) required for the propagation of feature annotation.</text>
</comment>
<dbReference type="EMBL" id="JBAKAR010000153">
    <property type="protein sequence ID" value="MEL0615023.1"/>
    <property type="molecule type" value="Genomic_DNA"/>
</dbReference>
<dbReference type="Gene3D" id="3.40.1090.10">
    <property type="entry name" value="Cytosolic phospholipase A2 catalytic domain"/>
    <property type="match status" value="1"/>
</dbReference>
<name>A0ABU9G962_9GAMM</name>
<dbReference type="Pfam" id="PF01734">
    <property type="entry name" value="Patatin"/>
    <property type="match status" value="1"/>
</dbReference>
<reference evidence="6 7" key="1">
    <citation type="submission" date="2024-02" db="EMBL/GenBank/DDBJ databases">
        <title>Bacteria isolated from the canopy kelp, Nereocystis luetkeana.</title>
        <authorList>
            <person name="Pfister C.A."/>
            <person name="Younker I.T."/>
            <person name="Light S.H."/>
        </authorList>
    </citation>
    <scope>NUCLEOTIDE SEQUENCE [LARGE SCALE GENOMIC DNA]</scope>
    <source>
        <strain evidence="6 7">TI.4.07</strain>
    </source>
</reference>
<proteinExistence type="predicted"/>
<feature type="domain" description="PNPLA" evidence="5">
    <location>
        <begin position="9"/>
        <end position="77"/>
    </location>
</feature>
<evidence type="ECO:0000256" key="4">
    <source>
        <dbReference type="PROSITE-ProRule" id="PRU01161"/>
    </source>
</evidence>
<feature type="non-terminal residue" evidence="6">
    <location>
        <position position="1"/>
    </location>
</feature>
<dbReference type="SUPFAM" id="SSF52151">
    <property type="entry name" value="FabD/lysophospholipase-like"/>
    <property type="match status" value="1"/>
</dbReference>
<accession>A0ABU9G962</accession>
<organism evidence="6 7">
    <name type="scientific">Marinomonas arenicola</name>
    <dbReference type="NCBI Taxonomy" id="569601"/>
    <lineage>
        <taxon>Bacteria</taxon>
        <taxon>Pseudomonadati</taxon>
        <taxon>Pseudomonadota</taxon>
        <taxon>Gammaproteobacteria</taxon>
        <taxon>Oceanospirillales</taxon>
        <taxon>Oceanospirillaceae</taxon>
        <taxon>Marinomonas</taxon>
    </lineage>
</organism>
<feature type="non-terminal residue" evidence="6">
    <location>
        <position position="77"/>
    </location>
</feature>
<evidence type="ECO:0000256" key="3">
    <source>
        <dbReference type="ARBA" id="ARBA00023098"/>
    </source>
</evidence>
<evidence type="ECO:0000256" key="2">
    <source>
        <dbReference type="ARBA" id="ARBA00022963"/>
    </source>
</evidence>
<evidence type="ECO:0000313" key="7">
    <source>
        <dbReference type="Proteomes" id="UP001379949"/>
    </source>
</evidence>
<dbReference type="InterPro" id="IPR016035">
    <property type="entry name" value="Acyl_Trfase/lysoPLipase"/>
</dbReference>
<protein>
    <submittedName>
        <fullName evidence="6">Patatin-like phospholipase family protein</fullName>
    </submittedName>
</protein>
<evidence type="ECO:0000259" key="5">
    <source>
        <dbReference type="PROSITE" id="PS51635"/>
    </source>
</evidence>
<keyword evidence="3" id="KW-0443">Lipid metabolism</keyword>
<keyword evidence="2" id="KW-0442">Lipid degradation</keyword>
<dbReference type="PANTHER" id="PTHR14226:SF76">
    <property type="entry name" value="NTE FAMILY PROTEIN RSSA"/>
    <property type="match status" value="1"/>
</dbReference>
<dbReference type="RefSeq" id="WP_341568234.1">
    <property type="nucleotide sequence ID" value="NZ_JBAKAR010000153.1"/>
</dbReference>
<gene>
    <name evidence="6" type="ORF">V6242_17935</name>
</gene>
<sequence length="77" mass="7967">LTMKKTVTLVLGSGSARGNAHIGVIQSIEDQGYDIVSISGCSSGSIVGGVFAAGKIKDYSESACSLDKVSVLRMRDM</sequence>
<keyword evidence="1" id="KW-0378">Hydrolase</keyword>
<comment type="caution">
    <text evidence="6">The sequence shown here is derived from an EMBL/GenBank/DDBJ whole genome shotgun (WGS) entry which is preliminary data.</text>
</comment>
<dbReference type="InterPro" id="IPR050301">
    <property type="entry name" value="NTE"/>
</dbReference>
<dbReference type="Proteomes" id="UP001379949">
    <property type="component" value="Unassembled WGS sequence"/>
</dbReference>
<evidence type="ECO:0000313" key="6">
    <source>
        <dbReference type="EMBL" id="MEL0615023.1"/>
    </source>
</evidence>
<feature type="short sequence motif" description="GXSXG" evidence="4">
    <location>
        <begin position="40"/>
        <end position="44"/>
    </location>
</feature>
<keyword evidence="7" id="KW-1185">Reference proteome</keyword>
<dbReference type="PROSITE" id="PS51635">
    <property type="entry name" value="PNPLA"/>
    <property type="match status" value="1"/>
</dbReference>
<dbReference type="PANTHER" id="PTHR14226">
    <property type="entry name" value="NEUROPATHY TARGET ESTERASE/SWISS CHEESE D.MELANOGASTER"/>
    <property type="match status" value="1"/>
</dbReference>
<dbReference type="InterPro" id="IPR002641">
    <property type="entry name" value="PNPLA_dom"/>
</dbReference>
<evidence type="ECO:0000256" key="1">
    <source>
        <dbReference type="ARBA" id="ARBA00022801"/>
    </source>
</evidence>